<dbReference type="SUPFAM" id="SSF52738">
    <property type="entry name" value="Methylesterase CheB, C-terminal domain"/>
    <property type="match status" value="1"/>
</dbReference>
<evidence type="ECO:0000256" key="1">
    <source>
        <dbReference type="ARBA" id="ARBA00022801"/>
    </source>
</evidence>
<dbReference type="GO" id="GO:0006935">
    <property type="term" value="P:chemotaxis"/>
    <property type="evidence" value="ECO:0007669"/>
    <property type="project" value="UniProtKB-UniRule"/>
</dbReference>
<comment type="caution">
    <text evidence="6">The sequence shown here is derived from an EMBL/GenBank/DDBJ whole genome shotgun (WGS) entry which is preliminary data.</text>
</comment>
<organism evidence="6 7">
    <name type="scientific">Lichenifustis flavocetrariae</name>
    <dbReference type="NCBI Taxonomy" id="2949735"/>
    <lineage>
        <taxon>Bacteria</taxon>
        <taxon>Pseudomonadati</taxon>
        <taxon>Pseudomonadota</taxon>
        <taxon>Alphaproteobacteria</taxon>
        <taxon>Hyphomicrobiales</taxon>
        <taxon>Lichenihabitantaceae</taxon>
        <taxon>Lichenifustis</taxon>
    </lineage>
</organism>
<keyword evidence="4" id="KW-0145">Chemotaxis</keyword>
<gene>
    <name evidence="6" type="ORF">M8523_35900</name>
</gene>
<feature type="active site" evidence="4">
    <location>
        <position position="136"/>
    </location>
</feature>
<dbReference type="GO" id="GO:0000156">
    <property type="term" value="F:phosphorelay response regulator activity"/>
    <property type="evidence" value="ECO:0007669"/>
    <property type="project" value="InterPro"/>
</dbReference>
<dbReference type="Pfam" id="PF01339">
    <property type="entry name" value="CheB_methylest"/>
    <property type="match status" value="1"/>
</dbReference>
<comment type="catalytic activity">
    <reaction evidence="3">
        <text>[protein]-L-glutamate 5-O-methyl ester + H2O = L-glutamyl-[protein] + methanol + H(+)</text>
        <dbReference type="Rhea" id="RHEA:23236"/>
        <dbReference type="Rhea" id="RHEA-COMP:10208"/>
        <dbReference type="Rhea" id="RHEA-COMP:10311"/>
        <dbReference type="ChEBI" id="CHEBI:15377"/>
        <dbReference type="ChEBI" id="CHEBI:15378"/>
        <dbReference type="ChEBI" id="CHEBI:17790"/>
        <dbReference type="ChEBI" id="CHEBI:29973"/>
        <dbReference type="ChEBI" id="CHEBI:82795"/>
        <dbReference type="EC" id="3.1.1.61"/>
    </reaction>
</comment>
<dbReference type="PANTHER" id="PTHR42872">
    <property type="entry name" value="PROTEIN-GLUTAMATE METHYLESTERASE/PROTEIN-GLUTAMINE GLUTAMINASE"/>
    <property type="match status" value="1"/>
</dbReference>
<evidence type="ECO:0000256" key="2">
    <source>
        <dbReference type="ARBA" id="ARBA00039140"/>
    </source>
</evidence>
<dbReference type="Gene3D" id="3.40.50.180">
    <property type="entry name" value="Methylesterase CheB, C-terminal domain"/>
    <property type="match status" value="1"/>
</dbReference>
<sequence length="204" mass="21538">MEDHSAPWFVAIGASGGKGLSDIQAILSLLPRSLEAVVLIVLHRPWDHLSHLAEVLGRASPMPVRIAVDGTRLEIGNAYIGEPGDHLALAAGSFGELVSDPFRRHRNRTVDLLFRSVAAHGGNRMIGVVLSGSLDDGARGLAALHEAGGLSMVLTPNEPPDCGMPENAINYDGPIDRIGNPSDIAFAICEAVSGKDQRSDCRPA</sequence>
<keyword evidence="1 4" id="KW-0378">Hydrolase</keyword>
<feature type="active site" evidence="4">
    <location>
        <position position="15"/>
    </location>
</feature>
<dbReference type="GO" id="GO:0008984">
    <property type="term" value="F:protein-glutamate methylesterase activity"/>
    <property type="evidence" value="ECO:0007669"/>
    <property type="project" value="UniProtKB-EC"/>
</dbReference>
<dbReference type="EMBL" id="JAMOIM010000118">
    <property type="protein sequence ID" value="MCW6513221.1"/>
    <property type="molecule type" value="Genomic_DNA"/>
</dbReference>
<dbReference type="InterPro" id="IPR000673">
    <property type="entry name" value="Sig_transdc_resp-reg_Me-estase"/>
</dbReference>
<accession>A0AA41Z2W0</accession>
<dbReference type="EC" id="3.1.1.61" evidence="2"/>
<evidence type="ECO:0000313" key="6">
    <source>
        <dbReference type="EMBL" id="MCW6513221.1"/>
    </source>
</evidence>
<dbReference type="GO" id="GO:0005737">
    <property type="term" value="C:cytoplasm"/>
    <property type="evidence" value="ECO:0007669"/>
    <property type="project" value="InterPro"/>
</dbReference>
<name>A0AA41Z2W0_9HYPH</name>
<dbReference type="CDD" id="cd16433">
    <property type="entry name" value="CheB"/>
    <property type="match status" value="1"/>
</dbReference>
<dbReference type="PANTHER" id="PTHR42872:SF6">
    <property type="entry name" value="PROTEIN-GLUTAMATE METHYLESTERASE_PROTEIN-GLUTAMINE GLUTAMINASE"/>
    <property type="match status" value="1"/>
</dbReference>
<evidence type="ECO:0000259" key="5">
    <source>
        <dbReference type="PROSITE" id="PS50122"/>
    </source>
</evidence>
<keyword evidence="7" id="KW-1185">Reference proteome</keyword>
<reference evidence="6" key="1">
    <citation type="submission" date="2022-05" db="EMBL/GenBank/DDBJ databases">
        <authorList>
            <person name="Pankratov T."/>
        </authorList>
    </citation>
    <scope>NUCLEOTIDE SEQUENCE</scope>
    <source>
        <strain evidence="6">BP6-180914</strain>
    </source>
</reference>
<feature type="active site" evidence="4">
    <location>
        <position position="43"/>
    </location>
</feature>
<dbReference type="InterPro" id="IPR035909">
    <property type="entry name" value="CheB_C"/>
</dbReference>
<dbReference type="PROSITE" id="PS50122">
    <property type="entry name" value="CHEB"/>
    <property type="match status" value="1"/>
</dbReference>
<feature type="domain" description="CheB-type methylesterase" evidence="5">
    <location>
        <begin position="3"/>
        <end position="195"/>
    </location>
</feature>
<protein>
    <recommendedName>
        <fullName evidence="2">protein-glutamate methylesterase</fullName>
        <ecNumber evidence="2">3.1.1.61</ecNumber>
    </recommendedName>
</protein>
<evidence type="ECO:0000256" key="4">
    <source>
        <dbReference type="PROSITE-ProRule" id="PRU00050"/>
    </source>
</evidence>
<dbReference type="AlphaFoldDB" id="A0AA41Z2W0"/>
<evidence type="ECO:0000313" key="7">
    <source>
        <dbReference type="Proteomes" id="UP001165667"/>
    </source>
</evidence>
<dbReference type="RefSeq" id="WP_282589592.1">
    <property type="nucleotide sequence ID" value="NZ_JAMOIM010000118.1"/>
</dbReference>
<evidence type="ECO:0000256" key="3">
    <source>
        <dbReference type="ARBA" id="ARBA00048267"/>
    </source>
</evidence>
<dbReference type="Proteomes" id="UP001165667">
    <property type="component" value="Unassembled WGS sequence"/>
</dbReference>
<proteinExistence type="predicted"/>